<dbReference type="EMBL" id="PYSW02000043">
    <property type="protein sequence ID" value="KAG2374796.1"/>
    <property type="molecule type" value="Genomic_DNA"/>
</dbReference>
<gene>
    <name evidence="1" type="ORF">C9374_010540</name>
</gene>
<comment type="caution">
    <text evidence="1">The sequence shown here is derived from an EMBL/GenBank/DDBJ whole genome shotgun (WGS) entry which is preliminary data.</text>
</comment>
<evidence type="ECO:0000313" key="1">
    <source>
        <dbReference type="EMBL" id="KAG2374796.1"/>
    </source>
</evidence>
<dbReference type="InterPro" id="IPR025533">
    <property type="entry name" value="DUF4419"/>
</dbReference>
<sequence length="362" mass="40867">MPVTFQVTKTPEQTLEIKKAFTTNCILPTENASQYTLIQSSLPTHLQQDEKNESLCHMGAHSFVMSAFQSYSSHHHLIIRPDDVWLAICTQFSLYVNAHSEELRSKFVDFEGKKQLTVIGDGTLFTANYEELSAQMTFEIAKNIKDPSVREWIMPDFTTTKDVDRMVGAVVLMASMKQYFDYQFVLVCNLPKVTLLGQVEDWVKVREKANRLLEFDLKQGYLTEWSKMLFPVLDKLVQSAKGKPDLSFWNRIAHKDGGGSGPSYLSGWITVFCVFTTKGEWVGGKKSVETGSKTVKSEYPIVDMSVVPNGYVSVPMLVVDRGVKYETELFAGHMCAHNGENGKSLQPRVDWALFLSPTSENK</sequence>
<reference evidence="1 2" key="1">
    <citation type="journal article" date="2018" name="BMC Genomics">
        <title>The genome of Naegleria lovaniensis, the basis for a comparative approach to unravel pathogenicity factors of the human pathogenic amoeba N. fowleri.</title>
        <authorList>
            <person name="Liechti N."/>
            <person name="Schurch N."/>
            <person name="Bruggmann R."/>
            <person name="Wittwer M."/>
        </authorList>
    </citation>
    <scope>NUCLEOTIDE SEQUENCE [LARGE SCALE GENOMIC DNA]</scope>
    <source>
        <strain evidence="1 2">ATCC 30569</strain>
    </source>
</reference>
<name>A0AA88KGD5_NAELO</name>
<dbReference type="AlphaFoldDB" id="A0AA88KGD5"/>
<dbReference type="PANTHER" id="PTHR31252:SF11">
    <property type="entry name" value="DUF4419 DOMAIN-CONTAINING PROTEIN"/>
    <property type="match status" value="1"/>
</dbReference>
<dbReference type="PANTHER" id="PTHR31252">
    <property type="entry name" value="DUF4419 DOMAIN-CONTAINING PROTEIN"/>
    <property type="match status" value="1"/>
</dbReference>
<dbReference type="Pfam" id="PF14388">
    <property type="entry name" value="DUF4419"/>
    <property type="match status" value="1"/>
</dbReference>
<protein>
    <recommendedName>
        <fullName evidence="3">DUF4419 domain-containing protein</fullName>
    </recommendedName>
</protein>
<accession>A0AA88KGD5</accession>
<dbReference type="GeneID" id="68102994"/>
<keyword evidence="2" id="KW-1185">Reference proteome</keyword>
<evidence type="ECO:0008006" key="3">
    <source>
        <dbReference type="Google" id="ProtNLM"/>
    </source>
</evidence>
<dbReference type="RefSeq" id="XP_044543970.1">
    <property type="nucleotide sequence ID" value="XM_044686096.1"/>
</dbReference>
<dbReference type="Proteomes" id="UP000816034">
    <property type="component" value="Unassembled WGS sequence"/>
</dbReference>
<evidence type="ECO:0000313" key="2">
    <source>
        <dbReference type="Proteomes" id="UP000816034"/>
    </source>
</evidence>
<organism evidence="1 2">
    <name type="scientific">Naegleria lovaniensis</name>
    <name type="common">Amoeba</name>
    <dbReference type="NCBI Taxonomy" id="51637"/>
    <lineage>
        <taxon>Eukaryota</taxon>
        <taxon>Discoba</taxon>
        <taxon>Heterolobosea</taxon>
        <taxon>Tetramitia</taxon>
        <taxon>Eutetramitia</taxon>
        <taxon>Vahlkampfiidae</taxon>
        <taxon>Naegleria</taxon>
    </lineage>
</organism>
<proteinExistence type="predicted"/>